<dbReference type="EMBL" id="LNZB01000015">
    <property type="protein sequence ID" value="KTD82195.1"/>
    <property type="molecule type" value="Genomic_DNA"/>
</dbReference>
<feature type="transmembrane region" description="Helical" evidence="6">
    <location>
        <begin position="9"/>
        <end position="27"/>
    </location>
</feature>
<dbReference type="Gene3D" id="1.20.1260.100">
    <property type="entry name" value="TspO/MBR protein"/>
    <property type="match status" value="1"/>
</dbReference>
<feature type="transmembrane region" description="Helical" evidence="6">
    <location>
        <begin position="80"/>
        <end position="100"/>
    </location>
</feature>
<keyword evidence="3 6" id="KW-0812">Transmembrane</keyword>
<evidence type="ECO:0000256" key="1">
    <source>
        <dbReference type="ARBA" id="ARBA00004141"/>
    </source>
</evidence>
<keyword evidence="8" id="KW-1185">Reference proteome</keyword>
<dbReference type="FunFam" id="1.20.1260.100:FF:000001">
    <property type="entry name" value="translocator protein 2"/>
    <property type="match status" value="1"/>
</dbReference>
<dbReference type="PIRSF" id="PIRSF005859">
    <property type="entry name" value="PBR"/>
    <property type="match status" value="1"/>
</dbReference>
<dbReference type="Pfam" id="PF03073">
    <property type="entry name" value="TspO_MBR"/>
    <property type="match status" value="1"/>
</dbReference>
<dbReference type="InterPro" id="IPR004307">
    <property type="entry name" value="TspO_MBR"/>
</dbReference>
<dbReference type="PANTHER" id="PTHR10057:SF0">
    <property type="entry name" value="TRANSLOCATOR PROTEIN"/>
    <property type="match status" value="1"/>
</dbReference>
<proteinExistence type="inferred from homology"/>
<dbReference type="PATRIC" id="fig|66969.6.peg.734"/>
<evidence type="ECO:0000256" key="3">
    <source>
        <dbReference type="ARBA" id="ARBA00022692"/>
    </source>
</evidence>
<comment type="caution">
    <text evidence="7">The sequence shown here is derived from an EMBL/GenBank/DDBJ whole genome shotgun (WGS) entry which is preliminary data.</text>
</comment>
<evidence type="ECO:0000256" key="5">
    <source>
        <dbReference type="ARBA" id="ARBA00023136"/>
    </source>
</evidence>
<dbReference type="GO" id="GO:0016020">
    <property type="term" value="C:membrane"/>
    <property type="evidence" value="ECO:0007669"/>
    <property type="project" value="UniProtKB-SubCell"/>
</dbReference>
<evidence type="ECO:0000313" key="7">
    <source>
        <dbReference type="EMBL" id="KTD82195.1"/>
    </source>
</evidence>
<dbReference type="Proteomes" id="UP000054729">
    <property type="component" value="Unassembled WGS sequence"/>
</dbReference>
<evidence type="ECO:0000256" key="2">
    <source>
        <dbReference type="ARBA" id="ARBA00007524"/>
    </source>
</evidence>
<dbReference type="OrthoDB" id="9795496at2"/>
<dbReference type="AlphaFoldDB" id="A0A0W1AM03"/>
<feature type="transmembrane region" description="Helical" evidence="6">
    <location>
        <begin position="106"/>
        <end position="124"/>
    </location>
</feature>
<evidence type="ECO:0000256" key="6">
    <source>
        <dbReference type="SAM" id="Phobius"/>
    </source>
</evidence>
<dbReference type="CDD" id="cd15904">
    <property type="entry name" value="TSPO_MBR"/>
    <property type="match status" value="1"/>
</dbReference>
<keyword evidence="5 6" id="KW-0472">Membrane</keyword>
<keyword evidence="4 6" id="KW-1133">Transmembrane helix</keyword>
<feature type="transmembrane region" description="Helical" evidence="6">
    <location>
        <begin position="131"/>
        <end position="154"/>
    </location>
</feature>
<dbReference type="PANTHER" id="PTHR10057">
    <property type="entry name" value="PERIPHERAL-TYPE BENZODIAZEPINE RECEPTOR"/>
    <property type="match status" value="1"/>
</dbReference>
<organism evidence="7 8">
    <name type="scientific">Legionella waltersii</name>
    <dbReference type="NCBI Taxonomy" id="66969"/>
    <lineage>
        <taxon>Bacteria</taxon>
        <taxon>Pseudomonadati</taxon>
        <taxon>Pseudomonadota</taxon>
        <taxon>Gammaproteobacteria</taxon>
        <taxon>Legionellales</taxon>
        <taxon>Legionellaceae</taxon>
        <taxon>Legionella</taxon>
    </lineage>
</organism>
<protein>
    <submittedName>
        <fullName evidence="7">Tryptophan-rich sensory protein</fullName>
    </submittedName>
</protein>
<sequence length="156" mass="18006">MRLNKPIKLIFWIVLFESIGFVLGLLTQANINPWYESLNKSSLTPPGFVFSVVWTLLYGLLAVIAWILSSLNKSSSHKIIVLFALQMLMNWSWTPLFFGLHWFRSSAVWLVSLTGLTFFLIIEAKKTNTTIAWLLIPYLLWLVFASYLNLYIALMN</sequence>
<dbReference type="GO" id="GO:0033013">
    <property type="term" value="P:tetrapyrrole metabolic process"/>
    <property type="evidence" value="ECO:0007669"/>
    <property type="project" value="UniProtKB-ARBA"/>
</dbReference>
<accession>A0A0W1AM03</accession>
<evidence type="ECO:0000256" key="4">
    <source>
        <dbReference type="ARBA" id="ARBA00022989"/>
    </source>
</evidence>
<comment type="subcellular location">
    <subcellularLocation>
        <location evidence="1">Membrane</location>
        <topology evidence="1">Multi-pass membrane protein</topology>
    </subcellularLocation>
</comment>
<dbReference type="STRING" id="66969.Lwal_0672"/>
<name>A0A0W1AM03_9GAMM</name>
<evidence type="ECO:0000313" key="8">
    <source>
        <dbReference type="Proteomes" id="UP000054729"/>
    </source>
</evidence>
<reference evidence="7 8" key="1">
    <citation type="submission" date="2015-11" db="EMBL/GenBank/DDBJ databases">
        <title>Genomic analysis of 38 Legionella species identifies large and diverse effector repertoires.</title>
        <authorList>
            <person name="Burstein D."/>
            <person name="Amaro F."/>
            <person name="Zusman T."/>
            <person name="Lifshitz Z."/>
            <person name="Cohen O."/>
            <person name="Gilbert J.A."/>
            <person name="Pupko T."/>
            <person name="Shuman H.A."/>
            <person name="Segal G."/>
        </authorList>
    </citation>
    <scope>NUCLEOTIDE SEQUENCE [LARGE SCALE GENOMIC DNA]</scope>
    <source>
        <strain evidence="7 8">ATCC 51914</strain>
    </source>
</reference>
<gene>
    <name evidence="7" type="ORF">Lwal_0672</name>
</gene>
<dbReference type="RefSeq" id="WP_058479505.1">
    <property type="nucleotide sequence ID" value="NZ_CAAAIQ010000021.1"/>
</dbReference>
<feature type="transmembrane region" description="Helical" evidence="6">
    <location>
        <begin position="47"/>
        <end position="68"/>
    </location>
</feature>
<dbReference type="InterPro" id="IPR038330">
    <property type="entry name" value="TspO/MBR-related_sf"/>
</dbReference>
<comment type="similarity">
    <text evidence="2">Belongs to the TspO/BZRP family.</text>
</comment>